<reference evidence="1 2" key="1">
    <citation type="submission" date="2016-02" db="EMBL/GenBank/DDBJ databases">
        <title>Discovery of a natural microsporidian pathogen with a broad tissue tropism in Caenorhabditis elegans.</title>
        <authorList>
            <person name="Luallen R.J."/>
            <person name="Reinke A.W."/>
            <person name="Tong L."/>
            <person name="Botts M.R."/>
            <person name="Felix M.-A."/>
            <person name="Troemel E.R."/>
        </authorList>
    </citation>
    <scope>NUCLEOTIDE SEQUENCE [LARGE SCALE GENOMIC DNA]</scope>
    <source>
        <strain evidence="1 2">JUm2807</strain>
    </source>
</reference>
<dbReference type="VEuPathDB" id="MicrosporidiaDB:NEDG_00892"/>
<evidence type="ECO:0000313" key="1">
    <source>
        <dbReference type="EMBL" id="OAG29759.1"/>
    </source>
</evidence>
<dbReference type="RefSeq" id="XP_067544407.1">
    <property type="nucleotide sequence ID" value="XM_067688310.1"/>
</dbReference>
<keyword evidence="2" id="KW-1185">Reference proteome</keyword>
<dbReference type="OrthoDB" id="2195462at2759"/>
<dbReference type="EMBL" id="LTDL01000040">
    <property type="protein sequence ID" value="OAG29759.1"/>
    <property type="molecule type" value="Genomic_DNA"/>
</dbReference>
<dbReference type="AlphaFoldDB" id="A0A177EFJ1"/>
<protein>
    <submittedName>
        <fullName evidence="1">Uncharacterized protein</fullName>
    </submittedName>
</protein>
<dbReference type="GeneID" id="93647242"/>
<dbReference type="Proteomes" id="UP000185944">
    <property type="component" value="Unassembled WGS sequence"/>
</dbReference>
<comment type="caution">
    <text evidence="1">The sequence shown here is derived from an EMBL/GenBank/DDBJ whole genome shotgun (WGS) entry which is preliminary data.</text>
</comment>
<organism evidence="1 2">
    <name type="scientific">Nematocida displodere</name>
    <dbReference type="NCBI Taxonomy" id="1805483"/>
    <lineage>
        <taxon>Eukaryota</taxon>
        <taxon>Fungi</taxon>
        <taxon>Fungi incertae sedis</taxon>
        <taxon>Microsporidia</taxon>
        <taxon>Nematocida</taxon>
    </lineage>
</organism>
<sequence length="215" mass="24910">MDLFPIRVALPEVHACAQEIFFIDRRLFSPAYFASSIALVLGPLLKKQEGVLDRESMLLKIYKDIGRQISQYSADVDAFNRKHPGKRLDVALDFKVDGFIRIEDRVTLTLPLGSDPDVYAKDLFKAHQLPPGEVQTMFIFYFREEILRRIKKVVHEKPHPKKEVEKNNENFQIKTPTVTLSTTPEKLSQGSFYFDASGKVLRIKEERKKRKRSML</sequence>
<accession>A0A177EFJ1</accession>
<name>A0A177EFJ1_9MICR</name>
<evidence type="ECO:0000313" key="2">
    <source>
        <dbReference type="Proteomes" id="UP000185944"/>
    </source>
</evidence>
<gene>
    <name evidence="1" type="ORF">NEDG_00892</name>
</gene>
<proteinExistence type="predicted"/>